<feature type="transmembrane region" description="Helical" evidence="10">
    <location>
        <begin position="452"/>
        <end position="476"/>
    </location>
</feature>
<evidence type="ECO:0000256" key="5">
    <source>
        <dbReference type="ARBA" id="ARBA00022553"/>
    </source>
</evidence>
<evidence type="ECO:0000256" key="7">
    <source>
        <dbReference type="ARBA" id="ARBA00022741"/>
    </source>
</evidence>
<accession>A0A853IJY8</accession>
<keyword evidence="10" id="KW-0472">Membrane</keyword>
<feature type="transmembrane region" description="Helical" evidence="10">
    <location>
        <begin position="191"/>
        <end position="212"/>
    </location>
</feature>
<evidence type="ECO:0000256" key="3">
    <source>
        <dbReference type="ARBA" id="ARBA00012438"/>
    </source>
</evidence>
<dbReference type="InterPro" id="IPR036890">
    <property type="entry name" value="HATPase_C_sf"/>
</dbReference>
<feature type="transmembrane region" description="Helical" evidence="10">
    <location>
        <begin position="86"/>
        <end position="112"/>
    </location>
</feature>
<dbReference type="Gene3D" id="1.10.287.130">
    <property type="match status" value="1"/>
</dbReference>
<dbReference type="CDD" id="cd00082">
    <property type="entry name" value="HisKA"/>
    <property type="match status" value="1"/>
</dbReference>
<keyword evidence="9" id="KW-0067">ATP-binding</keyword>
<feature type="transmembrane region" description="Helical" evidence="10">
    <location>
        <begin position="386"/>
        <end position="407"/>
    </location>
</feature>
<dbReference type="InterPro" id="IPR050980">
    <property type="entry name" value="2C_sensor_his_kinase"/>
</dbReference>
<evidence type="ECO:0000256" key="6">
    <source>
        <dbReference type="ARBA" id="ARBA00022679"/>
    </source>
</evidence>
<evidence type="ECO:0000259" key="11">
    <source>
        <dbReference type="PROSITE" id="PS50109"/>
    </source>
</evidence>
<reference evidence="12 13" key="1">
    <citation type="submission" date="2020-07" db="EMBL/GenBank/DDBJ databases">
        <title>Endozoicomonas sp. nov., isolated from sediment.</title>
        <authorList>
            <person name="Gu T."/>
        </authorList>
    </citation>
    <scope>NUCLEOTIDE SEQUENCE [LARGE SCALE GENOMIC DNA]</scope>
    <source>
        <strain evidence="12 13">SM1973</strain>
    </source>
</reference>
<dbReference type="SUPFAM" id="SSF47384">
    <property type="entry name" value="Homodimeric domain of signal transducing histidine kinase"/>
    <property type="match status" value="1"/>
</dbReference>
<dbReference type="GO" id="GO:0005886">
    <property type="term" value="C:plasma membrane"/>
    <property type="evidence" value="ECO:0007669"/>
    <property type="project" value="UniProtKB-SubCell"/>
</dbReference>
<dbReference type="SUPFAM" id="SSF55874">
    <property type="entry name" value="ATPase domain of HSP90 chaperone/DNA topoisomerase II/histidine kinase"/>
    <property type="match status" value="1"/>
</dbReference>
<dbReference type="GO" id="GO:0005524">
    <property type="term" value="F:ATP binding"/>
    <property type="evidence" value="ECO:0007669"/>
    <property type="project" value="UniProtKB-KW"/>
</dbReference>
<dbReference type="CDD" id="cd06174">
    <property type="entry name" value="MFS"/>
    <property type="match status" value="1"/>
</dbReference>
<dbReference type="InterPro" id="IPR004358">
    <property type="entry name" value="Sig_transdc_His_kin-like_C"/>
</dbReference>
<evidence type="ECO:0000256" key="1">
    <source>
        <dbReference type="ARBA" id="ARBA00000085"/>
    </source>
</evidence>
<comment type="caution">
    <text evidence="12">The sequence shown here is derived from an EMBL/GenBank/DDBJ whole genome shotgun (WGS) entry which is preliminary data.</text>
</comment>
<keyword evidence="7" id="KW-0547">Nucleotide-binding</keyword>
<dbReference type="RefSeq" id="WP_180571389.1">
    <property type="nucleotide sequence ID" value="NZ_JACCKB010000080.1"/>
</dbReference>
<dbReference type="Gene3D" id="3.30.565.10">
    <property type="entry name" value="Histidine kinase-like ATPase, C-terminal domain"/>
    <property type="match status" value="1"/>
</dbReference>
<feature type="transmembrane region" description="Helical" evidence="10">
    <location>
        <begin position="413"/>
        <end position="432"/>
    </location>
</feature>
<feature type="transmembrane region" description="Helical" evidence="10">
    <location>
        <begin position="346"/>
        <end position="366"/>
    </location>
</feature>
<keyword evidence="10" id="KW-1133">Transmembrane helix</keyword>
<keyword evidence="10" id="KW-0812">Transmembrane</keyword>
<organism evidence="12 13">
    <name type="scientific">Spartinivicinus marinus</name>
    <dbReference type="NCBI Taxonomy" id="2994442"/>
    <lineage>
        <taxon>Bacteria</taxon>
        <taxon>Pseudomonadati</taxon>
        <taxon>Pseudomonadota</taxon>
        <taxon>Gammaproteobacteria</taxon>
        <taxon>Oceanospirillales</taxon>
        <taxon>Zooshikellaceae</taxon>
        <taxon>Spartinivicinus</taxon>
    </lineage>
</organism>
<evidence type="ECO:0000256" key="10">
    <source>
        <dbReference type="SAM" id="Phobius"/>
    </source>
</evidence>
<keyword evidence="6" id="KW-0808">Transferase</keyword>
<dbReference type="InterPro" id="IPR005467">
    <property type="entry name" value="His_kinase_dom"/>
</dbReference>
<dbReference type="InterPro" id="IPR003661">
    <property type="entry name" value="HisK_dim/P_dom"/>
</dbReference>
<dbReference type="SMART" id="SM00388">
    <property type="entry name" value="HisKA"/>
    <property type="match status" value="1"/>
</dbReference>
<comment type="catalytic activity">
    <reaction evidence="1">
        <text>ATP + protein L-histidine = ADP + protein N-phospho-L-histidine.</text>
        <dbReference type="EC" id="2.7.13.3"/>
    </reaction>
</comment>
<evidence type="ECO:0000313" key="13">
    <source>
        <dbReference type="Proteomes" id="UP000569732"/>
    </source>
</evidence>
<dbReference type="Pfam" id="PF02518">
    <property type="entry name" value="HATPase_c"/>
    <property type="match status" value="1"/>
</dbReference>
<dbReference type="PANTHER" id="PTHR44936">
    <property type="entry name" value="SENSOR PROTEIN CREC"/>
    <property type="match status" value="1"/>
</dbReference>
<feature type="transmembrane region" description="Helical" evidence="10">
    <location>
        <begin position="320"/>
        <end position="340"/>
    </location>
</feature>
<dbReference type="EMBL" id="JACCKB010000080">
    <property type="protein sequence ID" value="NYZ69395.1"/>
    <property type="molecule type" value="Genomic_DNA"/>
</dbReference>
<evidence type="ECO:0000256" key="8">
    <source>
        <dbReference type="ARBA" id="ARBA00022777"/>
    </source>
</evidence>
<keyword evidence="5" id="KW-0597">Phosphoprotein</keyword>
<dbReference type="SMART" id="SM00387">
    <property type="entry name" value="HATPase_c"/>
    <property type="match status" value="1"/>
</dbReference>
<keyword evidence="4" id="KW-1003">Cell membrane</keyword>
<dbReference type="AlphaFoldDB" id="A0A853IJY8"/>
<feature type="transmembrane region" description="Helical" evidence="10">
    <location>
        <begin position="20"/>
        <end position="38"/>
    </location>
</feature>
<feature type="transmembrane region" description="Helical" evidence="10">
    <location>
        <begin position="579"/>
        <end position="601"/>
    </location>
</feature>
<feature type="transmembrane region" description="Helical" evidence="10">
    <location>
        <begin position="45"/>
        <end position="66"/>
    </location>
</feature>
<feature type="transmembrane region" description="Helical" evidence="10">
    <location>
        <begin position="162"/>
        <end position="179"/>
    </location>
</feature>
<feature type="transmembrane region" description="Helical" evidence="10">
    <location>
        <begin position="283"/>
        <end position="308"/>
    </location>
</feature>
<keyword evidence="13" id="KW-1185">Reference proteome</keyword>
<proteinExistence type="predicted"/>
<comment type="subcellular location">
    <subcellularLocation>
        <location evidence="2">Cell membrane</location>
        <topology evidence="2">Multi-pass membrane protein</topology>
    </subcellularLocation>
</comment>
<evidence type="ECO:0000256" key="2">
    <source>
        <dbReference type="ARBA" id="ARBA00004651"/>
    </source>
</evidence>
<dbReference type="PRINTS" id="PR00344">
    <property type="entry name" value="BCTRLSENSOR"/>
</dbReference>
<dbReference type="InterPro" id="IPR003594">
    <property type="entry name" value="HATPase_dom"/>
</dbReference>
<dbReference type="GO" id="GO:0000155">
    <property type="term" value="F:phosphorelay sensor kinase activity"/>
    <property type="evidence" value="ECO:0007669"/>
    <property type="project" value="InterPro"/>
</dbReference>
<evidence type="ECO:0000256" key="4">
    <source>
        <dbReference type="ARBA" id="ARBA00022475"/>
    </source>
</evidence>
<dbReference type="PANTHER" id="PTHR44936:SF10">
    <property type="entry name" value="SENSOR PROTEIN RSTB"/>
    <property type="match status" value="1"/>
</dbReference>
<dbReference type="EC" id="2.7.13.3" evidence="3"/>
<gene>
    <name evidence="12" type="ORF">H0A36_25585</name>
</gene>
<protein>
    <recommendedName>
        <fullName evidence="3">histidine kinase</fullName>
        <ecNumber evidence="3">2.7.13.3</ecNumber>
    </recommendedName>
</protein>
<feature type="domain" description="Histidine kinase" evidence="11">
    <location>
        <begin position="666"/>
        <end position="881"/>
    </location>
</feature>
<sequence>MSSIYTDKLLRQFGRTDGLLSGGNMATGLIVYCIIATTEGFGREGIVLSTFLLFFLSAILEVPTGYLGDRFGWKFSVKLGLLCDFAATLFFSLTVICSIYGFYTLMLIFLALRQLCSALNGAFTSGSYQAAYQRWYQDKLKENDSSINHAPPLFLSSYKYGILIRLGLPLFALGLGLLLQTKQFTYITKEYVTLIPLGLILYILMIQVLAYFKMAKDLNFKTISIKDGNSTQNVTVTKLFLSAQATLPVLYTYAFAHLFLQVTYMFLIGESYYLFKDADLPQILVWGGGMGAAVISSFLGIAISRFFIPWLSKQPGFRAIRWLGTLALGFLSTVVAISFYSDISTIAKLSCMFLVILIADPICFALRAEITSDSHRFVPDEFKASWFSGGSLLARLTYAMIAGLILIAGVPHMGIFVMMSVLGVIGAALAVINYKKGENVSKFERANLKKCLGMVIGIMFFIASFVVFLSETWYFVKQATEAQRQQDQSITEKYAGQFSLIEDTSQASQLLHSLSQMANVDCVDINIDLIQQTSCDTNQSTYSVSKEIYFNSLVKQNQRGSYTIFFNDSIIHQKTLKHLIIVATIYVAFVLLMFSITYRIVKRICSEATMVLDVAMDKTSNKLKDTNGEERYFIDEFAIMADKFNDFIENEKRMANLEGINQMAAQVAHDIRSPLTALEQIAEHSAEAIPEQNRMILHSAIESMSDIVNGLLVVEREQNIDKDPAKQQISKQLLSTILEEVVSEKRIQYRRQTEVALQLQIDSDAYSAFVNIHANSLRRVLSNLINNSIEAIGEQTQLNIQLTLKVLNNKTVITLTDNGQGISNELIDKVLERGVSVGKTGNTGLGLSHAKSTIELWKGKFTLESNPGVSTQITIALPIQPAPEWFLPFLLLPANAQIMVLDDDASMHNVWQSRFAPLPLKESCVDVYYFRNEAQIGEFWKQQKDTNRPLVLLSDYELLGESKTGLDIIEMIPANSSTRILVTSHYKSANIRERCSKLRVRILPKSLVNWLSIEVAPWEPIRYDMVHVDDFKAIRTAWKLEAQLNGAKLLSLSSPTEFEQYAEHIDKETPIYIDDEFLDFPIRGSEWGKTLYELGFKRLILSTGVAPRNANEMYWFESISDKESPWTKARQKSKLEKEDSA</sequence>
<evidence type="ECO:0000313" key="12">
    <source>
        <dbReference type="EMBL" id="NYZ69395.1"/>
    </source>
</evidence>
<dbReference type="SUPFAM" id="SSF103473">
    <property type="entry name" value="MFS general substrate transporter"/>
    <property type="match status" value="1"/>
</dbReference>
<keyword evidence="8" id="KW-0418">Kinase</keyword>
<dbReference type="InterPro" id="IPR036259">
    <property type="entry name" value="MFS_trans_sf"/>
</dbReference>
<dbReference type="Proteomes" id="UP000569732">
    <property type="component" value="Unassembled WGS sequence"/>
</dbReference>
<dbReference type="InterPro" id="IPR036097">
    <property type="entry name" value="HisK_dim/P_sf"/>
</dbReference>
<name>A0A853IJY8_9GAMM</name>
<feature type="transmembrane region" description="Helical" evidence="10">
    <location>
        <begin position="248"/>
        <end position="268"/>
    </location>
</feature>
<dbReference type="PROSITE" id="PS50109">
    <property type="entry name" value="HIS_KIN"/>
    <property type="match status" value="1"/>
</dbReference>
<evidence type="ECO:0000256" key="9">
    <source>
        <dbReference type="ARBA" id="ARBA00022840"/>
    </source>
</evidence>